<dbReference type="OrthoDB" id="3650305at2"/>
<accession>I3IGW8</accession>
<dbReference type="STRING" id="247490.KSU1_B0106"/>
<evidence type="ECO:0000313" key="2">
    <source>
        <dbReference type="EMBL" id="GAB60963.1"/>
    </source>
</evidence>
<proteinExistence type="predicted"/>
<dbReference type="Proteomes" id="UP000002985">
    <property type="component" value="Unassembled WGS sequence"/>
</dbReference>
<comment type="caution">
    <text evidence="2">The sequence shown here is derived from an EMBL/GenBank/DDBJ whole genome shotgun (WGS) entry which is preliminary data.</text>
</comment>
<dbReference type="InterPro" id="IPR045063">
    <property type="entry name" value="Dynamin_N"/>
</dbReference>
<dbReference type="Gene3D" id="3.40.50.300">
    <property type="entry name" value="P-loop containing nucleotide triphosphate hydrolases"/>
    <property type="match status" value="1"/>
</dbReference>
<dbReference type="InterPro" id="IPR027417">
    <property type="entry name" value="P-loop_NTPase"/>
</dbReference>
<dbReference type="PANTHER" id="PTHR43681:SF1">
    <property type="entry name" value="SARCALUMENIN"/>
    <property type="match status" value="1"/>
</dbReference>
<dbReference type="eggNOG" id="COG0699">
    <property type="taxonomic scope" value="Bacteria"/>
</dbReference>
<protein>
    <recommendedName>
        <fullName evidence="1">Dynamin N-terminal domain-containing protein</fullName>
    </recommendedName>
</protein>
<dbReference type="EMBL" id="BAFH01000002">
    <property type="protein sequence ID" value="GAB60963.1"/>
    <property type="molecule type" value="Genomic_DNA"/>
</dbReference>
<organism evidence="2 3">
    <name type="scientific">Candidatus Jettenia caeni</name>
    <dbReference type="NCBI Taxonomy" id="247490"/>
    <lineage>
        <taxon>Bacteria</taxon>
        <taxon>Pseudomonadati</taxon>
        <taxon>Planctomycetota</taxon>
        <taxon>Candidatus Brocadiia</taxon>
        <taxon>Candidatus Brocadiales</taxon>
        <taxon>Candidatus Brocadiaceae</taxon>
        <taxon>Candidatus Jettenia</taxon>
    </lineage>
</organism>
<dbReference type="Pfam" id="PF00350">
    <property type="entry name" value="Dynamin_N"/>
    <property type="match status" value="1"/>
</dbReference>
<sequence>MNNSLNIALSNLYNDPELLRIKELEYRCRDLAKTAGLEGKNYPVLRDSDWIERVFSRVSADFSVMVIGQVSSGKSSFINSLFGRKLLVPSDRPTDGVVSVIMYADSKESEGAKKILKNGEIQPFDSLDKGLQFLRQQETPRLEQLRCKEVRLYIHDPLLRKFRIINTPGLGDRLEQFEQSTLQYLQEEESDLIIWTFVPETAANKEELGRFSQSLRQRKGTILGVVTHILSGHEDDLNYNPYNDSSCVEITEAIKKHLGDYLDDIILYDSLVARKLINEIKENPNLEFDNNMKMQLERCGYTTFQNYLQRHLGENYEKIETAKLRSVILNCSAHTDELSKVSASTTDAFEGKSTKIKEKLQAWEILKSNVIRPAKLRFKEEIKTMAQERASELVTIMGNAAADCVNANFNLLGTLFKSAFSYIKVCNPVADELNEKIDKFIQEALIKQKYWKRLDDTSERLRSDLMDELKSELIKFDEKIDTDNKFMAPINIPIYSGSPGCQSQSVLGEAVAASLKGIVSAALKNLAKTIESRAASQTAKEGAKQTVKKVAQQTATKTAQQAAKSTGASTVAKAASIFSLVLIPFDIHKLLKDFKKGKNEFANNVKLRYESEKSIYATRIYDALWPIVEDDINGIIVAFDEKVNKQDEHWTQLALEASNCSDDLLSLSIELKSRIEM</sequence>
<name>I3IGW8_9BACT</name>
<dbReference type="PANTHER" id="PTHR43681">
    <property type="entry name" value="TRANSMEMBRANE GTPASE FZO"/>
    <property type="match status" value="1"/>
</dbReference>
<feature type="domain" description="Dynamin N-terminal" evidence="1">
    <location>
        <begin position="64"/>
        <end position="228"/>
    </location>
</feature>
<dbReference type="InterPro" id="IPR051943">
    <property type="entry name" value="TRAFAC_Dynamin-like_GTPase"/>
</dbReference>
<dbReference type="AlphaFoldDB" id="I3IGW8"/>
<evidence type="ECO:0000259" key="1">
    <source>
        <dbReference type="Pfam" id="PF00350"/>
    </source>
</evidence>
<dbReference type="SUPFAM" id="SSF52540">
    <property type="entry name" value="P-loop containing nucleoside triphosphate hydrolases"/>
    <property type="match status" value="1"/>
</dbReference>
<keyword evidence="3" id="KW-1185">Reference proteome</keyword>
<reference evidence="2 3" key="1">
    <citation type="journal article" date="2012" name="FEBS Lett.">
        <title>Anammox organism KSU-1 expresses a NirK-type copper-containing nitrite reductase instead of a NirS-type with cytochrome cd1.</title>
        <authorList>
            <person name="Hira D."/>
            <person name="Toh H."/>
            <person name="Migita C.T."/>
            <person name="Okubo H."/>
            <person name="Nishiyama T."/>
            <person name="Hattori M."/>
            <person name="Furukawa K."/>
            <person name="Fujii T."/>
        </authorList>
    </citation>
    <scope>NUCLEOTIDE SEQUENCE [LARGE SCALE GENOMIC DNA]</scope>
</reference>
<evidence type="ECO:0000313" key="3">
    <source>
        <dbReference type="Proteomes" id="UP000002985"/>
    </source>
</evidence>
<gene>
    <name evidence="2" type="ORF">KSU1_B0106</name>
</gene>